<dbReference type="OrthoDB" id="4080273at2759"/>
<keyword evidence="1" id="KW-0812">Transmembrane</keyword>
<proteinExistence type="predicted"/>
<evidence type="ECO:0000313" key="3">
    <source>
        <dbReference type="Proteomes" id="UP001165063"/>
    </source>
</evidence>
<dbReference type="EMBL" id="BSXU01001760">
    <property type="protein sequence ID" value="GMG30772.1"/>
    <property type="molecule type" value="Genomic_DNA"/>
</dbReference>
<dbReference type="Proteomes" id="UP001165063">
    <property type="component" value="Unassembled WGS sequence"/>
</dbReference>
<accession>A0A9W7DJU7</accession>
<sequence length="107" mass="12073">MSANFTKAISVMFFSGLGVYMGVKFFEPMVIEQLRKDGNLRSDIPIPEFDDNGDKIIAGINKKEVWSDFQKQLEANAQEKKPISEVIESVKKKATISAENENEKKDT</sequence>
<reference evidence="2" key="1">
    <citation type="submission" date="2023-04" db="EMBL/GenBank/DDBJ databases">
        <title>Ambrosiozyma monospora NBRC 1965.</title>
        <authorList>
            <person name="Ichikawa N."/>
            <person name="Sato H."/>
            <person name="Tonouchi N."/>
        </authorList>
    </citation>
    <scope>NUCLEOTIDE SEQUENCE</scope>
    <source>
        <strain evidence="2">NBRC 1965</strain>
    </source>
</reference>
<gene>
    <name evidence="2" type="ORF">Amon01_000390200</name>
</gene>
<feature type="transmembrane region" description="Helical" evidence="1">
    <location>
        <begin position="6"/>
        <end position="26"/>
    </location>
</feature>
<name>A0A9W7DJU7_AMBMO</name>
<comment type="caution">
    <text evidence="2">The sequence shown here is derived from an EMBL/GenBank/DDBJ whole genome shotgun (WGS) entry which is preliminary data.</text>
</comment>
<organism evidence="2 3">
    <name type="scientific">Ambrosiozyma monospora</name>
    <name type="common">Yeast</name>
    <name type="synonym">Endomycopsis monosporus</name>
    <dbReference type="NCBI Taxonomy" id="43982"/>
    <lineage>
        <taxon>Eukaryota</taxon>
        <taxon>Fungi</taxon>
        <taxon>Dikarya</taxon>
        <taxon>Ascomycota</taxon>
        <taxon>Saccharomycotina</taxon>
        <taxon>Pichiomycetes</taxon>
        <taxon>Pichiales</taxon>
        <taxon>Pichiaceae</taxon>
        <taxon>Ambrosiozyma</taxon>
    </lineage>
</organism>
<dbReference type="AlphaFoldDB" id="A0A9W7DJU7"/>
<evidence type="ECO:0000256" key="1">
    <source>
        <dbReference type="SAM" id="Phobius"/>
    </source>
</evidence>
<keyword evidence="1" id="KW-1133">Transmembrane helix</keyword>
<protein>
    <submittedName>
        <fullName evidence="2">Unnamed protein product</fullName>
    </submittedName>
</protein>
<keyword evidence="1" id="KW-0472">Membrane</keyword>
<evidence type="ECO:0000313" key="2">
    <source>
        <dbReference type="EMBL" id="GMG30772.1"/>
    </source>
</evidence>
<keyword evidence="3" id="KW-1185">Reference proteome</keyword>